<evidence type="ECO:0000256" key="2">
    <source>
        <dbReference type="ARBA" id="ARBA00006194"/>
    </source>
</evidence>
<reference evidence="9" key="4">
    <citation type="journal article" date="2015" name="G3 (Bethesda)">
        <title>Genome sequences of three phytopathogenic species of the Magnaporthaceae family of fungi.</title>
        <authorList>
            <person name="Okagaki L.H."/>
            <person name="Nunes C.C."/>
            <person name="Sailsbery J."/>
            <person name="Clay B."/>
            <person name="Brown D."/>
            <person name="John T."/>
            <person name="Oh Y."/>
            <person name="Young N."/>
            <person name="Fitzgerald M."/>
            <person name="Haas B.J."/>
            <person name="Zeng Q."/>
            <person name="Young S."/>
            <person name="Adiconis X."/>
            <person name="Fan L."/>
            <person name="Levin J.Z."/>
            <person name="Mitchell T.K."/>
            <person name="Okubara P.A."/>
            <person name="Farman M.L."/>
            <person name="Kohn L.M."/>
            <person name="Birren B."/>
            <person name="Ma L.-J."/>
            <person name="Dean R.A."/>
        </authorList>
    </citation>
    <scope>NUCLEOTIDE SEQUENCE</scope>
    <source>
        <strain evidence="9">ATCC 64411 / 73-15</strain>
    </source>
</reference>
<dbReference type="Pfam" id="PF00411">
    <property type="entry name" value="Ribosomal_S11"/>
    <property type="match status" value="1"/>
</dbReference>
<accession>A0A0C4DLG9</accession>
<dbReference type="Gene3D" id="3.30.420.80">
    <property type="entry name" value="Ribosomal protein S11"/>
    <property type="match status" value="1"/>
</dbReference>
<dbReference type="Proteomes" id="UP000011715">
    <property type="component" value="Unassembled WGS sequence"/>
</dbReference>
<protein>
    <recommendedName>
        <fullName evidence="7">Small ribosomal subunit protein uS11m</fullName>
    </recommendedName>
</protein>
<evidence type="ECO:0000313" key="9">
    <source>
        <dbReference type="EnsemblFungi" id="MAPG_00612T0"/>
    </source>
</evidence>
<evidence type="ECO:0000256" key="1">
    <source>
        <dbReference type="ARBA" id="ARBA00004173"/>
    </source>
</evidence>
<dbReference type="VEuPathDB" id="FungiDB:MAPG_00612"/>
<dbReference type="GO" id="GO:1990904">
    <property type="term" value="C:ribonucleoprotein complex"/>
    <property type="evidence" value="ECO:0007669"/>
    <property type="project" value="UniProtKB-KW"/>
</dbReference>
<evidence type="ECO:0000313" key="10">
    <source>
        <dbReference type="Proteomes" id="UP000011715"/>
    </source>
</evidence>
<sequence>MMGRGLTWRPPGLSKVFQAVMPAAGRSDPVQLWRRAFASGTTTTAGGGSGTANPPPKTPGSMLQLGSLLAASGTASARISTRIDDSSLDHLTNTSLDEFERKRPTNASKEPWHFHIYSHKHNTHITIAMPDHSPIISLSCGNLGFRKSGRKHYDSAYQLAAYVIDKLQQMGKHKDIDQLEISMRGFGPGRDAVTKVLLGNEGRLLRPKIIRVSDATRLKFGGTRSKKPRRLG</sequence>
<dbReference type="OMA" id="NTHITIA"/>
<dbReference type="STRING" id="644358.A0A0C4DLG9"/>
<dbReference type="GO" id="GO:0005840">
    <property type="term" value="C:ribosome"/>
    <property type="evidence" value="ECO:0007669"/>
    <property type="project" value="UniProtKB-KW"/>
</dbReference>
<dbReference type="GO" id="GO:0003735">
    <property type="term" value="F:structural constituent of ribosome"/>
    <property type="evidence" value="ECO:0007669"/>
    <property type="project" value="InterPro"/>
</dbReference>
<dbReference type="EnsemblFungi" id="MAPG_00612T0">
    <property type="protein sequence ID" value="MAPG_00612T0"/>
    <property type="gene ID" value="MAPG_00612"/>
</dbReference>
<keyword evidence="5" id="KW-0687">Ribonucleoprotein</keyword>
<reference evidence="10" key="2">
    <citation type="submission" date="2010-05" db="EMBL/GenBank/DDBJ databases">
        <title>The genome sequence of Magnaporthe poae strain ATCC 64411.</title>
        <authorList>
            <person name="Ma L.-J."/>
            <person name="Dead R."/>
            <person name="Young S."/>
            <person name="Zeng Q."/>
            <person name="Koehrsen M."/>
            <person name="Alvarado L."/>
            <person name="Berlin A."/>
            <person name="Chapman S.B."/>
            <person name="Chen Z."/>
            <person name="Freedman E."/>
            <person name="Gellesch M."/>
            <person name="Goldberg J."/>
            <person name="Griggs A."/>
            <person name="Gujja S."/>
            <person name="Heilman E.R."/>
            <person name="Heiman D."/>
            <person name="Hepburn T."/>
            <person name="Howarth C."/>
            <person name="Jen D."/>
            <person name="Larson L."/>
            <person name="Mehta T."/>
            <person name="Neiman D."/>
            <person name="Pearson M."/>
            <person name="Roberts A."/>
            <person name="Saif S."/>
            <person name="Shea T."/>
            <person name="Shenoy N."/>
            <person name="Sisk P."/>
            <person name="Stolte C."/>
            <person name="Sykes S."/>
            <person name="Walk T."/>
            <person name="White J."/>
            <person name="Yandava C."/>
            <person name="Haas B."/>
            <person name="Nusbaum C."/>
            <person name="Birren B."/>
        </authorList>
    </citation>
    <scope>NUCLEOTIDE SEQUENCE [LARGE SCALE GENOMIC DNA]</scope>
    <source>
        <strain evidence="10">ATCC 64411 / 73-15</strain>
    </source>
</reference>
<dbReference type="SUPFAM" id="SSF53137">
    <property type="entry name" value="Translational machinery components"/>
    <property type="match status" value="1"/>
</dbReference>
<keyword evidence="3 8" id="KW-0689">Ribosomal protein</keyword>
<keyword evidence="10" id="KW-1185">Reference proteome</keyword>
<evidence type="ECO:0000256" key="3">
    <source>
        <dbReference type="ARBA" id="ARBA00022980"/>
    </source>
</evidence>
<dbReference type="eggNOG" id="ENOG502S752">
    <property type="taxonomic scope" value="Eukaryota"/>
</dbReference>
<gene>
    <name evidence="8" type="ORF">MAPG_00612</name>
</gene>
<dbReference type="InterPro" id="IPR001971">
    <property type="entry name" value="Ribosomal_uS11"/>
</dbReference>
<dbReference type="GO" id="GO:0006412">
    <property type="term" value="P:translation"/>
    <property type="evidence" value="ECO:0007669"/>
    <property type="project" value="InterPro"/>
</dbReference>
<reference evidence="8" key="3">
    <citation type="submission" date="2011-03" db="EMBL/GenBank/DDBJ databases">
        <title>Annotation of Magnaporthe poae ATCC 64411.</title>
        <authorList>
            <person name="Ma L.-J."/>
            <person name="Dead R."/>
            <person name="Young S.K."/>
            <person name="Zeng Q."/>
            <person name="Gargeya S."/>
            <person name="Fitzgerald M."/>
            <person name="Haas B."/>
            <person name="Abouelleil A."/>
            <person name="Alvarado L."/>
            <person name="Arachchi H.M."/>
            <person name="Berlin A."/>
            <person name="Brown A."/>
            <person name="Chapman S.B."/>
            <person name="Chen Z."/>
            <person name="Dunbar C."/>
            <person name="Freedman E."/>
            <person name="Gearin G."/>
            <person name="Gellesch M."/>
            <person name="Goldberg J."/>
            <person name="Griggs A."/>
            <person name="Gujja S."/>
            <person name="Heiman D."/>
            <person name="Howarth C."/>
            <person name="Larson L."/>
            <person name="Lui A."/>
            <person name="MacDonald P.J.P."/>
            <person name="Mehta T."/>
            <person name="Montmayeur A."/>
            <person name="Murphy C."/>
            <person name="Neiman D."/>
            <person name="Pearson M."/>
            <person name="Priest M."/>
            <person name="Roberts A."/>
            <person name="Saif S."/>
            <person name="Shea T."/>
            <person name="Shenoy N."/>
            <person name="Sisk P."/>
            <person name="Stolte C."/>
            <person name="Sykes S."/>
            <person name="Yandava C."/>
            <person name="Wortman J."/>
            <person name="Nusbaum C."/>
            <person name="Birren B."/>
        </authorList>
    </citation>
    <scope>NUCLEOTIDE SEQUENCE</scope>
    <source>
        <strain evidence="8">ATCC 64411</strain>
    </source>
</reference>
<comment type="similarity">
    <text evidence="2">Belongs to the universal ribosomal protein uS11 family.</text>
</comment>
<proteinExistence type="inferred from homology"/>
<evidence type="ECO:0000256" key="6">
    <source>
        <dbReference type="ARBA" id="ARBA00037226"/>
    </source>
</evidence>
<organism evidence="9 10">
    <name type="scientific">Magnaporthiopsis poae (strain ATCC 64411 / 73-15)</name>
    <name type="common">Kentucky bluegrass fungus</name>
    <name type="synonym">Magnaporthe poae</name>
    <dbReference type="NCBI Taxonomy" id="644358"/>
    <lineage>
        <taxon>Eukaryota</taxon>
        <taxon>Fungi</taxon>
        <taxon>Dikarya</taxon>
        <taxon>Ascomycota</taxon>
        <taxon>Pezizomycotina</taxon>
        <taxon>Sordariomycetes</taxon>
        <taxon>Sordariomycetidae</taxon>
        <taxon>Magnaporthales</taxon>
        <taxon>Magnaporthaceae</taxon>
        <taxon>Magnaporthiopsis</taxon>
    </lineage>
</organism>
<dbReference type="OrthoDB" id="1654884at2759"/>
<dbReference type="InterPro" id="IPR036967">
    <property type="entry name" value="Ribosomal_uS11_sf"/>
</dbReference>
<evidence type="ECO:0000256" key="4">
    <source>
        <dbReference type="ARBA" id="ARBA00023128"/>
    </source>
</evidence>
<reference evidence="9" key="5">
    <citation type="submission" date="2015-06" db="UniProtKB">
        <authorList>
            <consortium name="EnsemblFungi"/>
        </authorList>
    </citation>
    <scope>IDENTIFICATION</scope>
    <source>
        <strain evidence="9">ATCC 64411</strain>
    </source>
</reference>
<evidence type="ECO:0000313" key="8">
    <source>
        <dbReference type="EMBL" id="KLU81526.1"/>
    </source>
</evidence>
<reference evidence="8" key="1">
    <citation type="submission" date="2010-05" db="EMBL/GenBank/DDBJ databases">
        <title>The Genome Sequence of Magnaporthe poae strain ATCC 64411.</title>
        <authorList>
            <consortium name="The Broad Institute Genome Sequencing Platform"/>
            <consortium name="Broad Institute Genome Sequencing Center for Infectious Disease"/>
            <person name="Ma L.-J."/>
            <person name="Dead R."/>
            <person name="Young S."/>
            <person name="Zeng Q."/>
            <person name="Koehrsen M."/>
            <person name="Alvarado L."/>
            <person name="Berlin A."/>
            <person name="Chapman S.B."/>
            <person name="Chen Z."/>
            <person name="Freedman E."/>
            <person name="Gellesch M."/>
            <person name="Goldberg J."/>
            <person name="Griggs A."/>
            <person name="Gujja S."/>
            <person name="Heilman E.R."/>
            <person name="Heiman D."/>
            <person name="Hepburn T."/>
            <person name="Howarth C."/>
            <person name="Jen D."/>
            <person name="Larson L."/>
            <person name="Mehta T."/>
            <person name="Neiman D."/>
            <person name="Pearson M."/>
            <person name="Roberts A."/>
            <person name="Saif S."/>
            <person name="Shea T."/>
            <person name="Shenoy N."/>
            <person name="Sisk P."/>
            <person name="Stolte C."/>
            <person name="Sykes S."/>
            <person name="Walk T."/>
            <person name="White J."/>
            <person name="Yandava C."/>
            <person name="Haas B."/>
            <person name="Nusbaum C."/>
            <person name="Birren B."/>
        </authorList>
    </citation>
    <scope>NUCLEOTIDE SEQUENCE</scope>
    <source>
        <strain evidence="8">ATCC 64411</strain>
    </source>
</reference>
<comment type="function">
    <text evidence="6">Component of the mitochondrial ribosome (mitoribosome), a dedicated translation machinery responsible for the synthesis of mitochondrial genome-encoded proteins, including at least some of the essential transmembrane subunits of the mitochondrial respiratory chain. The mitoribosomes are attached to the mitochondrial inner membrane and translation products are cotranslationally integrated into the membrane.</text>
</comment>
<dbReference type="EMBL" id="ADBL01000145">
    <property type="status" value="NOT_ANNOTATED_CDS"/>
    <property type="molecule type" value="Genomic_DNA"/>
</dbReference>
<dbReference type="EMBL" id="GL876966">
    <property type="protein sequence ID" value="KLU81526.1"/>
    <property type="molecule type" value="Genomic_DNA"/>
</dbReference>
<evidence type="ECO:0000256" key="5">
    <source>
        <dbReference type="ARBA" id="ARBA00023274"/>
    </source>
</evidence>
<comment type="subcellular location">
    <subcellularLocation>
        <location evidence="1">Mitochondrion</location>
    </subcellularLocation>
</comment>
<dbReference type="PANTHER" id="PTHR11759">
    <property type="entry name" value="40S RIBOSOMAL PROTEIN S14/30S RIBOSOMAL PROTEIN S11"/>
    <property type="match status" value="1"/>
</dbReference>
<keyword evidence="4" id="KW-0496">Mitochondrion</keyword>
<name>A0A0C4DLG9_MAGP6</name>
<dbReference type="AlphaFoldDB" id="A0A0C4DLG9"/>
<dbReference type="FunFam" id="3.30.420.80:FF:000011">
    <property type="entry name" value="37S ribosomal protein S18, mitochondrial"/>
    <property type="match status" value="1"/>
</dbReference>
<dbReference type="HAMAP" id="MF_01310">
    <property type="entry name" value="Ribosomal_uS11"/>
    <property type="match status" value="1"/>
</dbReference>
<dbReference type="GO" id="GO:0005739">
    <property type="term" value="C:mitochondrion"/>
    <property type="evidence" value="ECO:0007669"/>
    <property type="project" value="UniProtKB-SubCell"/>
</dbReference>
<evidence type="ECO:0000256" key="7">
    <source>
        <dbReference type="ARBA" id="ARBA00070326"/>
    </source>
</evidence>